<feature type="compositionally biased region" description="Basic and acidic residues" evidence="1">
    <location>
        <begin position="207"/>
        <end position="217"/>
    </location>
</feature>
<evidence type="ECO:0000256" key="1">
    <source>
        <dbReference type="SAM" id="MobiDB-lite"/>
    </source>
</evidence>
<reference evidence="2" key="1">
    <citation type="submission" date="2017-08" db="EMBL/GenBank/DDBJ databases">
        <authorList>
            <person name="Cuomo C."/>
            <person name="Billmyre B."/>
            <person name="Heitman J."/>
        </authorList>
    </citation>
    <scope>NUCLEOTIDE SEQUENCE</scope>
    <source>
        <strain evidence="2">CBS 12478</strain>
    </source>
</reference>
<feature type="compositionally biased region" description="Basic and acidic residues" evidence="1">
    <location>
        <begin position="16"/>
        <end position="25"/>
    </location>
</feature>
<dbReference type="AlphaFoldDB" id="A0A5M6C4Z9"/>
<proteinExistence type="predicted"/>
<dbReference type="EMBL" id="CP144060">
    <property type="protein sequence ID" value="WWD21263.1"/>
    <property type="molecule type" value="Genomic_DNA"/>
</dbReference>
<organism evidence="2 3">
    <name type="scientific">Kwoniella shandongensis</name>
    <dbReference type="NCBI Taxonomy" id="1734106"/>
    <lineage>
        <taxon>Eukaryota</taxon>
        <taxon>Fungi</taxon>
        <taxon>Dikarya</taxon>
        <taxon>Basidiomycota</taxon>
        <taxon>Agaricomycotina</taxon>
        <taxon>Tremellomycetes</taxon>
        <taxon>Tremellales</taxon>
        <taxon>Cryptococcaceae</taxon>
        <taxon>Kwoniella</taxon>
    </lineage>
</organism>
<dbReference type="Proteomes" id="UP000322225">
    <property type="component" value="Chromosome 10"/>
</dbReference>
<feature type="compositionally biased region" description="Basic and acidic residues" evidence="1">
    <location>
        <begin position="189"/>
        <end position="200"/>
    </location>
</feature>
<feature type="region of interest" description="Disordered" evidence="1">
    <location>
        <begin position="111"/>
        <end position="248"/>
    </location>
</feature>
<evidence type="ECO:0000313" key="3">
    <source>
        <dbReference type="Proteomes" id="UP000322225"/>
    </source>
</evidence>
<feature type="compositionally biased region" description="Basic and acidic residues" evidence="1">
    <location>
        <begin position="122"/>
        <end position="135"/>
    </location>
</feature>
<reference evidence="2" key="2">
    <citation type="submission" date="2024-01" db="EMBL/GenBank/DDBJ databases">
        <title>Comparative genomics of Cryptococcus and Kwoniella reveals pathogenesis evolution and contrasting modes of karyotype evolution via chromosome fusion or intercentromeric recombination.</title>
        <authorList>
            <person name="Coelho M.A."/>
            <person name="David-Palma M."/>
            <person name="Shea T."/>
            <person name="Bowers K."/>
            <person name="McGinley-Smith S."/>
            <person name="Mohammad A.W."/>
            <person name="Gnirke A."/>
            <person name="Yurkov A.M."/>
            <person name="Nowrousian M."/>
            <person name="Sun S."/>
            <person name="Cuomo C.A."/>
            <person name="Heitman J."/>
        </authorList>
    </citation>
    <scope>NUCLEOTIDE SEQUENCE</scope>
    <source>
        <strain evidence="2">CBS 12478</strain>
    </source>
</reference>
<feature type="compositionally biased region" description="Pro residues" evidence="1">
    <location>
        <begin position="165"/>
        <end position="175"/>
    </location>
</feature>
<protein>
    <submittedName>
        <fullName evidence="2">Uncharacterized protein</fullName>
    </submittedName>
</protein>
<keyword evidence="3" id="KW-1185">Reference proteome</keyword>
<dbReference type="OrthoDB" id="2573557at2759"/>
<dbReference type="RefSeq" id="XP_031861483.1">
    <property type="nucleotide sequence ID" value="XM_032004252.1"/>
</dbReference>
<feature type="region of interest" description="Disordered" evidence="1">
    <location>
        <begin position="1"/>
        <end position="28"/>
    </location>
</feature>
<accession>A0A5M6C4Z9</accession>
<gene>
    <name evidence="2" type="ORF">CI109_105747</name>
</gene>
<dbReference type="GeneID" id="43588385"/>
<sequence length="487" mass="55120">MLPPFQSRTRRRPLSRHTENDENAARESFNIRPLFTPESPNVVVGLPLGQIKEGQSSILSKVLADTPPRLRELEQGWKNRRRRVVEEVSFARSRGDDRRPILGTTDDTIGRRFRRRPSSLDATRKARVERKDGAKVEGPLTEKTAKRPQKGTNNVRFESSTPSALPTPPNTPPLPENTLTPATRTSFSRQRDCSRQRCEPESGPADLDVHAKIDHAKLKSSSSRARPILAKPLPPSHRPVPITSKGRSTIYMAGPNEGIEMRVALPEDQVVRINKGGEVVVFTRERNDSGVLYERTLRLPEIAQWGKSDEQAWVMIQRIVEEFKRHTPRVKLFDPLGHLTVTCSSPPDIILSFYLDTLPWSVPERRDRSASPSRLALAASRDELNDQGTNIKVRLVYSRSTSEIRIDTSLVKPSKSGSKQAEKLRTKRIVPLSIQSALSDCIEASTMAQFKESLGLNSKLHDWLNEEKEGLRRLWDLRQEWTKWDAG</sequence>
<dbReference type="KEGG" id="ksn:43588385"/>
<name>A0A5M6C4Z9_9TREE</name>
<evidence type="ECO:0000313" key="2">
    <source>
        <dbReference type="EMBL" id="WWD21263.1"/>
    </source>
</evidence>